<dbReference type="AlphaFoldDB" id="A0A1M6Z4B1"/>
<dbReference type="STRING" id="1055723.SAMN05216293_3063"/>
<dbReference type="EMBL" id="FOKU01000006">
    <property type="protein sequence ID" value="SFC11867.1"/>
    <property type="molecule type" value="Genomic_DNA"/>
</dbReference>
<evidence type="ECO:0000313" key="4">
    <source>
        <dbReference type="Proteomes" id="UP000198940"/>
    </source>
</evidence>
<keyword evidence="4" id="KW-1185">Reference proteome</keyword>
<dbReference type="RefSeq" id="WP_072881430.1">
    <property type="nucleotide sequence ID" value="NZ_FOKU01000006.1"/>
</dbReference>
<name>A0A1M6Z4B1_9FLAO</name>
<evidence type="ECO:0000313" key="1">
    <source>
        <dbReference type="EMBL" id="SFC11867.1"/>
    </source>
</evidence>
<evidence type="ECO:0000313" key="3">
    <source>
        <dbReference type="Proteomes" id="UP000184031"/>
    </source>
</evidence>
<gene>
    <name evidence="1" type="ORF">SAMN04487891_10657</name>
    <name evidence="2" type="ORF">SAMN05216293_3063</name>
</gene>
<dbReference type="OrthoDB" id="9935780at2"/>
<protein>
    <submittedName>
        <fullName evidence="2">Uncharacterized protein</fullName>
    </submittedName>
</protein>
<dbReference type="EMBL" id="FRAT01000008">
    <property type="protein sequence ID" value="SHL25205.1"/>
    <property type="molecule type" value="Genomic_DNA"/>
</dbReference>
<sequence>MAPKSIIVFLLLSQLCFSQEKMGKTPTSGEQFVLCEKFRDDNFSGLIDKARQYGYELYEIYDCITCDGAWRTNADLIKYRASLPTARSDIMSLARYYIKIHNDPEALTRIFNTVVDNPGQPRGTLLDWVDFYSSNPRLSLNDVEEMKAYEEVIRHFGGKREAELTTEERQNYQKRNCKEQ</sequence>
<accession>A0A1M6Z4B1</accession>
<organism evidence="2 3">
    <name type="scientific">Flagellimonas taeanensis</name>
    <dbReference type="NCBI Taxonomy" id="1005926"/>
    <lineage>
        <taxon>Bacteria</taxon>
        <taxon>Pseudomonadati</taxon>
        <taxon>Bacteroidota</taxon>
        <taxon>Flavobacteriia</taxon>
        <taxon>Flavobacteriales</taxon>
        <taxon>Flavobacteriaceae</taxon>
        <taxon>Flagellimonas</taxon>
    </lineage>
</organism>
<dbReference type="Proteomes" id="UP000198940">
    <property type="component" value="Unassembled WGS sequence"/>
</dbReference>
<evidence type="ECO:0000313" key="2">
    <source>
        <dbReference type="EMBL" id="SHL25205.1"/>
    </source>
</evidence>
<proteinExistence type="predicted"/>
<reference evidence="2 3" key="1">
    <citation type="submission" date="2016-11" db="EMBL/GenBank/DDBJ databases">
        <authorList>
            <person name="Varghese N."/>
            <person name="Submissions S."/>
        </authorList>
    </citation>
    <scope>NUCLEOTIDE SEQUENCE [LARGE SCALE GENOMIC DNA]</scope>
    <source>
        <strain evidence="2 3">CGMCC 1.12174</strain>
        <strain evidence="1 4">DSM 26351</strain>
    </source>
</reference>
<comment type="caution">
    <text evidence="2">The sequence shown here is derived from an EMBL/GenBank/DDBJ whole genome shotgun (WGS) entry which is preliminary data.</text>
</comment>
<dbReference type="Proteomes" id="UP000184031">
    <property type="component" value="Unassembled WGS sequence"/>
</dbReference>